<reference evidence="2 3" key="1">
    <citation type="journal article" date="2017" name="Mol. Biol. Evol.">
        <title>The 4-celled Tetrabaena socialis nuclear genome reveals the essential components for genetic control of cell number at the origin of multicellularity in the volvocine lineage.</title>
        <authorList>
            <person name="Featherston J."/>
            <person name="Arakaki Y."/>
            <person name="Hanschen E.R."/>
            <person name="Ferris P.J."/>
            <person name="Michod R.E."/>
            <person name="Olson B.J.S.C."/>
            <person name="Nozaki H."/>
            <person name="Durand P.M."/>
        </authorList>
    </citation>
    <scope>NUCLEOTIDE SEQUENCE [LARGE SCALE GENOMIC DNA]</scope>
    <source>
        <strain evidence="2 3">NIES-571</strain>
    </source>
</reference>
<name>A0A2J8AAL0_9CHLO</name>
<gene>
    <name evidence="2" type="ORF">TSOC_003796</name>
</gene>
<dbReference type="Pfam" id="PF04749">
    <property type="entry name" value="PLAC8"/>
    <property type="match status" value="1"/>
</dbReference>
<evidence type="ECO:0000313" key="2">
    <source>
        <dbReference type="EMBL" id="PNH09554.1"/>
    </source>
</evidence>
<evidence type="ECO:0000313" key="3">
    <source>
        <dbReference type="Proteomes" id="UP000236333"/>
    </source>
</evidence>
<dbReference type="NCBIfam" id="TIGR01571">
    <property type="entry name" value="A_thal_Cys_rich"/>
    <property type="match status" value="1"/>
</dbReference>
<dbReference type="PANTHER" id="PTHR15907">
    <property type="entry name" value="DUF614 FAMILY PROTEIN-RELATED"/>
    <property type="match status" value="1"/>
</dbReference>
<dbReference type="InterPro" id="IPR006461">
    <property type="entry name" value="PLAC_motif_containing"/>
</dbReference>
<keyword evidence="3" id="KW-1185">Reference proteome</keyword>
<organism evidence="2 3">
    <name type="scientific">Tetrabaena socialis</name>
    <dbReference type="NCBI Taxonomy" id="47790"/>
    <lineage>
        <taxon>Eukaryota</taxon>
        <taxon>Viridiplantae</taxon>
        <taxon>Chlorophyta</taxon>
        <taxon>core chlorophytes</taxon>
        <taxon>Chlorophyceae</taxon>
        <taxon>CS clade</taxon>
        <taxon>Chlamydomonadales</taxon>
        <taxon>Tetrabaenaceae</taxon>
        <taxon>Tetrabaena</taxon>
    </lineage>
</organism>
<sequence>MMQGAQHAWTTGFCDWCASPGGCGTCFYVCCCTPCAYGSNVSRMPPSVICGGSCVGACFAYMGMTALGLPCLLHMCSRGYVRQKYGIPGDGCTDCLATCCCPLCAMCQEGRELTIRGCGPGGIELNKPPGQQEMYAIVPVPPPAPQGAAGHQHPQQYPQQPPPQQQPYPQQQYPQQQYQAPQQQQYQSPQQQQYPQQPPQQQQYPQQPPQQQQYPPPQAAGYPQQQPAYPQQQPAYPPPPQH</sequence>
<feature type="compositionally biased region" description="Low complexity" evidence="1">
    <location>
        <begin position="146"/>
        <end position="158"/>
    </location>
</feature>
<comment type="caution">
    <text evidence="2">The sequence shown here is derived from an EMBL/GenBank/DDBJ whole genome shotgun (WGS) entry which is preliminary data.</text>
</comment>
<feature type="compositionally biased region" description="Low complexity" evidence="1">
    <location>
        <begin position="167"/>
        <end position="234"/>
    </location>
</feature>
<feature type="region of interest" description="Disordered" evidence="1">
    <location>
        <begin position="134"/>
        <end position="242"/>
    </location>
</feature>
<protein>
    <submittedName>
        <fullName evidence="2">Protein PLANT CADMIUM RESISTANCE 3</fullName>
    </submittedName>
</protein>
<dbReference type="EMBL" id="PGGS01000086">
    <property type="protein sequence ID" value="PNH09554.1"/>
    <property type="molecule type" value="Genomic_DNA"/>
</dbReference>
<dbReference type="OrthoDB" id="985035at2759"/>
<evidence type="ECO:0000256" key="1">
    <source>
        <dbReference type="SAM" id="MobiDB-lite"/>
    </source>
</evidence>
<proteinExistence type="predicted"/>
<dbReference type="Proteomes" id="UP000236333">
    <property type="component" value="Unassembled WGS sequence"/>
</dbReference>
<dbReference type="AlphaFoldDB" id="A0A2J8AAL0"/>
<accession>A0A2J8AAL0</accession>